<dbReference type="EMBL" id="HG970332">
    <property type="protein sequence ID" value="CEF73810.1"/>
    <property type="molecule type" value="Genomic_DNA"/>
</dbReference>
<reference evidence="2 3" key="2">
    <citation type="journal article" date="2010" name="Nature">
        <title>Comparative genomics reveals mobile pathogenicity chromosomes in Fusarium.</title>
        <authorList>
            <person name="Ma L.J."/>
            <person name="van der Does H.C."/>
            <person name="Borkovich K.A."/>
            <person name="Coleman J.J."/>
            <person name="Daboussi M.J."/>
            <person name="Di Pietro A."/>
            <person name="Dufresne M."/>
            <person name="Freitag M."/>
            <person name="Grabherr M."/>
            <person name="Henrissat B."/>
            <person name="Houterman P.M."/>
            <person name="Kang S."/>
            <person name="Shim W.B."/>
            <person name="Woloshuk C."/>
            <person name="Xie X."/>
            <person name="Xu J.R."/>
            <person name="Antoniw J."/>
            <person name="Baker S.E."/>
            <person name="Bluhm B.H."/>
            <person name="Breakspear A."/>
            <person name="Brown D.W."/>
            <person name="Butchko R.A."/>
            <person name="Chapman S."/>
            <person name="Coulson R."/>
            <person name="Coutinho P.M."/>
            <person name="Danchin E.G."/>
            <person name="Diener A."/>
            <person name="Gale L.R."/>
            <person name="Gardiner D.M."/>
            <person name="Goff S."/>
            <person name="Hammond-Kosack K.E."/>
            <person name="Hilburn K."/>
            <person name="Hua-Van A."/>
            <person name="Jonkers W."/>
            <person name="Kazan K."/>
            <person name="Kodira C.D."/>
            <person name="Koehrsen M."/>
            <person name="Kumar L."/>
            <person name="Lee Y.H."/>
            <person name="Li L."/>
            <person name="Manners J.M."/>
            <person name="Miranda-Saavedra D."/>
            <person name="Mukherjee M."/>
            <person name="Park G."/>
            <person name="Park J."/>
            <person name="Park S.Y."/>
            <person name="Proctor R.H."/>
            <person name="Regev A."/>
            <person name="Ruiz-Roldan M.C."/>
            <person name="Sain D."/>
            <person name="Sakthikumar S."/>
            <person name="Sykes S."/>
            <person name="Schwartz D.C."/>
            <person name="Turgeon B.G."/>
            <person name="Wapinski I."/>
            <person name="Yoder O."/>
            <person name="Young S."/>
            <person name="Zeng Q."/>
            <person name="Zhou S."/>
            <person name="Galagan J."/>
            <person name="Cuomo C.A."/>
            <person name="Kistler H.C."/>
            <person name="Rep M."/>
        </authorList>
    </citation>
    <scope>GENOME REANNOTATION</scope>
    <source>
        <strain evidence="3">ATCC MYA-4620 / CBS 123657 / FGSC 9075 / NRRL 31084 / PH-1</strain>
        <strain evidence="2">PH-1 / ATCC MYA-4620 / FGSC 9075 / NRRL 31084</strain>
    </source>
</reference>
<dbReference type="Proteomes" id="UP000070720">
    <property type="component" value="Chromosome 1"/>
</dbReference>
<name>A0A0E0RRD5_GIBZE</name>
<dbReference type="EnsemblFungi" id="CEF73810">
    <property type="protein sequence ID" value="CEF73810"/>
    <property type="gene ID" value="FGRRES_20054"/>
</dbReference>
<reference key="3">
    <citation type="submission" date="2014-02" db="EMBL/GenBank/DDBJ databases">
        <title>A revised Fusarium graminearum genomic reference sequence using whole shotgun re-sequencing.</title>
        <authorList>
            <person name="King R."/>
            <person name="Urban M."/>
            <person name="Hassani-Pak K."/>
            <person name="Hammond-Kosack K."/>
        </authorList>
    </citation>
    <scope>NUCLEOTIDE SEQUENCE</scope>
    <source>
        <strain>PH-1</strain>
    </source>
</reference>
<sequence length="59" mass="6220">MTGRTASTKAQRVAAKQTAARTGRIVRHFGGDFGIRSQPTTYWDKGGKTLGAHGVTAST</sequence>
<protein>
    <submittedName>
        <fullName evidence="1">Chromosome 1, complete genome</fullName>
    </submittedName>
</protein>
<evidence type="ECO:0000313" key="2">
    <source>
        <dbReference type="EnsemblFungi" id="CEF73810"/>
    </source>
</evidence>
<accession>A0A0E0RRD5</accession>
<dbReference type="VEuPathDB" id="FungiDB:FGRAMPH1_01G04007"/>
<reference evidence="2 3" key="1">
    <citation type="journal article" date="2007" name="Science">
        <title>The Fusarium graminearum genome reveals a link between localized polymorphism and pathogen specialization.</title>
        <authorList>
            <person name="Cuomo C.A."/>
            <person name="Gueldener U."/>
            <person name="Xu J.-R."/>
            <person name="Trail F."/>
            <person name="Turgeon B.G."/>
            <person name="Di Pietro A."/>
            <person name="Walton J.D."/>
            <person name="Ma L.-J."/>
            <person name="Baker S.E."/>
            <person name="Rep M."/>
            <person name="Adam G."/>
            <person name="Antoniw J."/>
            <person name="Baldwin T."/>
            <person name="Calvo S.E."/>
            <person name="Chang Y.-L."/>
            <person name="DeCaprio D."/>
            <person name="Gale L.R."/>
            <person name="Gnerre S."/>
            <person name="Goswami R.S."/>
            <person name="Hammond-Kosack K."/>
            <person name="Harris L.J."/>
            <person name="Hilburn K."/>
            <person name="Kennell J.C."/>
            <person name="Kroken S."/>
            <person name="Magnuson J.K."/>
            <person name="Mannhaupt G."/>
            <person name="Mauceli E.W."/>
            <person name="Mewes H.-W."/>
            <person name="Mitterbauer R."/>
            <person name="Muehlbauer G."/>
            <person name="Muensterkoetter M."/>
            <person name="Nelson D."/>
            <person name="O'Donnell K."/>
            <person name="Ouellet T."/>
            <person name="Qi W."/>
            <person name="Quesneville H."/>
            <person name="Roncero M.I.G."/>
            <person name="Seong K.-Y."/>
            <person name="Tetko I.V."/>
            <person name="Urban M."/>
            <person name="Waalwijk C."/>
            <person name="Ward T.J."/>
            <person name="Yao J."/>
            <person name="Birren B.W."/>
            <person name="Kistler H.C."/>
        </authorList>
    </citation>
    <scope>NUCLEOTIDE SEQUENCE [LARGE SCALE GENOMIC DNA]</scope>
    <source>
        <strain evidence="3">ATCC MYA-4620 / CBS 123657 / FGSC 9075 / NRRL 31084 / PH-1</strain>
        <strain evidence="2">PH-1 / ATCC MYA-4620 / FGSC 9075 / NRRL 31084</strain>
    </source>
</reference>
<reference evidence="2" key="5">
    <citation type="submission" date="2017-01" db="UniProtKB">
        <authorList>
            <consortium name="EnsemblFungi"/>
        </authorList>
    </citation>
    <scope>IDENTIFICATION</scope>
    <source>
        <strain evidence="2">PH-1 / ATCC MYA-4620 / FGSC 9075 / NRRL 31084</strain>
    </source>
</reference>
<keyword evidence="3" id="KW-1185">Reference proteome</keyword>
<reference evidence="1 3" key="4">
    <citation type="journal article" date="2015" name="BMC Genomics">
        <title>The completed genome sequence of the pathogenic ascomycete fungus Fusarium graminearum.</title>
        <authorList>
            <person name="King R."/>
            <person name="Urban M."/>
            <person name="Hammond-Kosack M.C."/>
            <person name="Hassani-Pak K."/>
            <person name="Hammond-Kosack K.E."/>
        </authorList>
    </citation>
    <scope>NUCLEOTIDE SEQUENCE [LARGE SCALE GENOMIC DNA]</scope>
    <source>
        <strain evidence="3">ATCC MYA-4620 / CBS 123657 / FGSC 9075 / NRRL 31084 / PH-1</strain>
        <strain evidence="1">PH-1</strain>
    </source>
</reference>
<organism evidence="2">
    <name type="scientific">Gibberella zeae (strain ATCC MYA-4620 / CBS 123657 / FGSC 9075 / NRRL 31084 / PH-1)</name>
    <name type="common">Wheat head blight fungus</name>
    <name type="synonym">Fusarium graminearum</name>
    <dbReference type="NCBI Taxonomy" id="229533"/>
    <lineage>
        <taxon>Eukaryota</taxon>
        <taxon>Fungi</taxon>
        <taxon>Dikarya</taxon>
        <taxon>Ascomycota</taxon>
        <taxon>Pezizomycotina</taxon>
        <taxon>Sordariomycetes</taxon>
        <taxon>Hypocreomycetidae</taxon>
        <taxon>Hypocreales</taxon>
        <taxon>Nectriaceae</taxon>
        <taxon>Fusarium</taxon>
    </lineage>
</organism>
<dbReference type="AlphaFoldDB" id="A0A0E0RRD5"/>
<dbReference type="InParanoid" id="A0A0E0RRD5"/>
<proteinExistence type="predicted"/>
<evidence type="ECO:0000313" key="3">
    <source>
        <dbReference type="Proteomes" id="UP000070720"/>
    </source>
</evidence>
<gene>
    <name evidence="1" type="ORF">FGRAMPH1_01T04007</name>
</gene>
<evidence type="ECO:0000313" key="1">
    <source>
        <dbReference type="EMBL" id="CEF73810.1"/>
    </source>
</evidence>